<dbReference type="RefSeq" id="YP_009965088.1">
    <property type="nucleotide sequence ID" value="NC_051738.1"/>
</dbReference>
<evidence type="ECO:0000313" key="1">
    <source>
        <dbReference type="EMBL" id="QFG09073.1"/>
    </source>
</evidence>
<accession>A0A5J6TDS9</accession>
<dbReference type="GeneID" id="60336810"/>
<dbReference type="KEGG" id="vg:60336810"/>
<dbReference type="Proteomes" id="UP000326708">
    <property type="component" value="Segment"/>
</dbReference>
<organism evidence="1 2">
    <name type="scientific">Mycobacterium phage ThulaThula</name>
    <dbReference type="NCBI Taxonomy" id="2599880"/>
    <lineage>
        <taxon>Viruses</taxon>
        <taxon>Duplodnaviria</taxon>
        <taxon>Heunggongvirae</taxon>
        <taxon>Uroviricota</taxon>
        <taxon>Caudoviricetes</taxon>
        <taxon>Pclasvirinae</taxon>
        <taxon>Phayoncevirus</taxon>
        <taxon>Phayoncevirus thulathula</taxon>
    </lineage>
</organism>
<protein>
    <submittedName>
        <fullName evidence="1">Uncharacterized protein</fullName>
    </submittedName>
</protein>
<reference evidence="1 2" key="1">
    <citation type="submission" date="2019-07" db="EMBL/GenBank/DDBJ databases">
        <authorList>
            <person name="Riley H.L."/>
            <person name="Stoner T.H."/>
            <person name="Garlena R.A."/>
            <person name="Russell D.A."/>
            <person name="Pope W.H."/>
            <person name="Jacobs-Sera D."/>
            <person name="Hatfull G.F."/>
        </authorList>
    </citation>
    <scope>NUCLEOTIDE SEQUENCE [LARGE SCALE GENOMIC DNA]</scope>
</reference>
<dbReference type="EMBL" id="MN234172">
    <property type="protein sequence ID" value="QFG09073.1"/>
    <property type="molecule type" value="Genomic_DNA"/>
</dbReference>
<sequence>MAVIVKTTYGAPVLYRNASDYRIDHRGDLHVVNRKGRIGSIQSGRWVQVDIAQNRDARGRFTKQEN</sequence>
<keyword evidence="2" id="KW-1185">Reference proteome</keyword>
<name>A0A5J6TDS9_9CAUD</name>
<evidence type="ECO:0000313" key="2">
    <source>
        <dbReference type="Proteomes" id="UP000326708"/>
    </source>
</evidence>
<proteinExistence type="predicted"/>
<gene>
    <name evidence="1" type="primary">45</name>
    <name evidence="1" type="ORF">PBI_THULATHULA_45</name>
</gene>